<keyword evidence="4" id="KW-1185">Reference proteome</keyword>
<dbReference type="EMBL" id="QJVJ01000012">
    <property type="protein sequence ID" value="PYI51513.1"/>
    <property type="molecule type" value="Genomic_DNA"/>
</dbReference>
<gene>
    <name evidence="3" type="ORF">DLM86_24125</name>
</gene>
<reference evidence="3 4" key="1">
    <citation type="submission" date="2018-05" db="EMBL/GenBank/DDBJ databases">
        <title>Paenibacillus flagellatus sp. nov., isolated from selenium mineral soil.</title>
        <authorList>
            <person name="Dai X."/>
        </authorList>
    </citation>
    <scope>NUCLEOTIDE SEQUENCE [LARGE SCALE GENOMIC DNA]</scope>
    <source>
        <strain evidence="3 4">DXL2</strain>
    </source>
</reference>
<feature type="signal peptide" evidence="1">
    <location>
        <begin position="1"/>
        <end position="22"/>
    </location>
</feature>
<evidence type="ECO:0000313" key="4">
    <source>
        <dbReference type="Proteomes" id="UP000247476"/>
    </source>
</evidence>
<accession>A0A2V5K1X7</accession>
<dbReference type="OrthoDB" id="583214at2"/>
<dbReference type="Proteomes" id="UP000247476">
    <property type="component" value="Unassembled WGS sequence"/>
</dbReference>
<name>A0A2V5K1X7_9BACL</name>
<feature type="chain" id="PRO_5015939202" description="Copper amine oxidase-like N-terminal domain-containing protein" evidence="1">
    <location>
        <begin position="23"/>
        <end position="277"/>
    </location>
</feature>
<evidence type="ECO:0000256" key="1">
    <source>
        <dbReference type="SAM" id="SignalP"/>
    </source>
</evidence>
<keyword evidence="1" id="KW-0732">Signal</keyword>
<dbReference type="RefSeq" id="WP_110842635.1">
    <property type="nucleotide sequence ID" value="NZ_QJVJ01000012.1"/>
</dbReference>
<feature type="domain" description="Copper amine oxidase-like N-terminal" evidence="2">
    <location>
        <begin position="41"/>
        <end position="82"/>
    </location>
</feature>
<evidence type="ECO:0000313" key="3">
    <source>
        <dbReference type="EMBL" id="PYI51513.1"/>
    </source>
</evidence>
<proteinExistence type="predicted"/>
<evidence type="ECO:0000259" key="2">
    <source>
        <dbReference type="Pfam" id="PF07833"/>
    </source>
</evidence>
<dbReference type="InterPro" id="IPR012854">
    <property type="entry name" value="Cu_amine_oxidase-like_N"/>
</dbReference>
<dbReference type="PROSITE" id="PS51257">
    <property type="entry name" value="PROKAR_LIPOPROTEIN"/>
    <property type="match status" value="1"/>
</dbReference>
<protein>
    <recommendedName>
        <fullName evidence="2">Copper amine oxidase-like N-terminal domain-containing protein</fullName>
    </recommendedName>
</protein>
<organism evidence="3 4">
    <name type="scientific">Paenibacillus flagellatus</name>
    <dbReference type="NCBI Taxonomy" id="2211139"/>
    <lineage>
        <taxon>Bacteria</taxon>
        <taxon>Bacillati</taxon>
        <taxon>Bacillota</taxon>
        <taxon>Bacilli</taxon>
        <taxon>Bacillales</taxon>
        <taxon>Paenibacillaceae</taxon>
        <taxon>Paenibacillus</taxon>
    </lineage>
</organism>
<sequence length="277" mass="30880">MKIKYAAASVLLVLGCAGVVQASSLHGDFNGDPIVNVIAGGKKLLVEDVPAVIREGRTLVPLYLLKQAGVDVKWDADNYNVELTLPDPSQSFSGNLKKMNEQAKEHEAGNVRLTYNEYGPYLQVDLKKANDSNKDNDRILALSKFLIDSTAETLVIDIIHLDDVAGRVIVRKADALEFHNKKLEDYKFVSKWERATVEKWKSGYVPNKPPEPETPQAQYPGMACREMIAAYDARVREAVANYNRNNPNNPQGLEQYIEDFKKGMNTVLKEANCGLLE</sequence>
<dbReference type="AlphaFoldDB" id="A0A2V5K1X7"/>
<dbReference type="Pfam" id="PF07833">
    <property type="entry name" value="Cu_amine_oxidN1"/>
    <property type="match status" value="1"/>
</dbReference>
<comment type="caution">
    <text evidence="3">The sequence shown here is derived from an EMBL/GenBank/DDBJ whole genome shotgun (WGS) entry which is preliminary data.</text>
</comment>